<dbReference type="GO" id="GO:0003886">
    <property type="term" value="F:DNA (cytosine-5-)-methyltransferase activity"/>
    <property type="evidence" value="ECO:0007669"/>
    <property type="project" value="TreeGrafter"/>
</dbReference>
<feature type="transmembrane region" description="Helical" evidence="1">
    <location>
        <begin position="124"/>
        <end position="146"/>
    </location>
</feature>
<dbReference type="PANTHER" id="PTHR23068:SF25">
    <property type="entry name" value="DNA (CYTOSINE-5)-METHYLTRANSFERASE DRM2"/>
    <property type="match status" value="1"/>
</dbReference>
<keyword evidence="1" id="KW-0472">Membrane</keyword>
<dbReference type="EMBL" id="VEPZ02001734">
    <property type="protein sequence ID" value="KAE8659991.1"/>
    <property type="molecule type" value="Genomic_DNA"/>
</dbReference>
<feature type="transmembrane region" description="Helical" evidence="1">
    <location>
        <begin position="20"/>
        <end position="39"/>
    </location>
</feature>
<proteinExistence type="predicted"/>
<evidence type="ECO:0000256" key="1">
    <source>
        <dbReference type="SAM" id="Phobius"/>
    </source>
</evidence>
<keyword evidence="1" id="KW-0812">Transmembrane</keyword>
<evidence type="ECO:0008006" key="4">
    <source>
        <dbReference type="Google" id="ProtNLM"/>
    </source>
</evidence>
<accession>A0A6A2WLP7</accession>
<keyword evidence="3" id="KW-1185">Reference proteome</keyword>
<dbReference type="Gene3D" id="3.40.50.150">
    <property type="entry name" value="Vaccinia Virus protein VP39"/>
    <property type="match status" value="1"/>
</dbReference>
<name>A0A6A2WLP7_HIBSY</name>
<feature type="transmembrane region" description="Helical" evidence="1">
    <location>
        <begin position="252"/>
        <end position="271"/>
    </location>
</feature>
<evidence type="ECO:0000313" key="2">
    <source>
        <dbReference type="EMBL" id="KAE8659991.1"/>
    </source>
</evidence>
<dbReference type="Proteomes" id="UP000436088">
    <property type="component" value="Unassembled WGS sequence"/>
</dbReference>
<sequence>MDSDLIHDLDSDMILDLNYVLIFDISIYVRNMFYWGVLLEEDYLEAHRLCAQGLTCRLLGFVLRALLFVTGLYGSREPTHFVRDGWGHPKYFSETKAHCPLPPEISVGSLLNIKKSVNVRKQKGNIYLSVSACSSASSGSSVLLSFPKLTLLLTFSVGHSGGPNVTSRIGSGYPYRFLMMSQDQLRTKLSGNRSEVDTVAYHLSVLRDMFPRGINVLSLFSGIGGAEVALYRLNIPLKTDVQEPNDDRFEQLMSIFGGFNLVVGGIPWTLIDGWGK</sequence>
<dbReference type="PANTHER" id="PTHR23068">
    <property type="entry name" value="DNA CYTOSINE-5- -METHYLTRANSFERASE 3-RELATED"/>
    <property type="match status" value="1"/>
</dbReference>
<dbReference type="InterPro" id="IPR050390">
    <property type="entry name" value="C5-Methyltransferase"/>
</dbReference>
<organism evidence="2 3">
    <name type="scientific">Hibiscus syriacus</name>
    <name type="common">Rose of Sharon</name>
    <dbReference type="NCBI Taxonomy" id="106335"/>
    <lineage>
        <taxon>Eukaryota</taxon>
        <taxon>Viridiplantae</taxon>
        <taxon>Streptophyta</taxon>
        <taxon>Embryophyta</taxon>
        <taxon>Tracheophyta</taxon>
        <taxon>Spermatophyta</taxon>
        <taxon>Magnoliopsida</taxon>
        <taxon>eudicotyledons</taxon>
        <taxon>Gunneridae</taxon>
        <taxon>Pentapetalae</taxon>
        <taxon>rosids</taxon>
        <taxon>malvids</taxon>
        <taxon>Malvales</taxon>
        <taxon>Malvaceae</taxon>
        <taxon>Malvoideae</taxon>
        <taxon>Hibiscus</taxon>
    </lineage>
</organism>
<comment type="caution">
    <text evidence="2">The sequence shown here is derived from an EMBL/GenBank/DDBJ whole genome shotgun (WGS) entry which is preliminary data.</text>
</comment>
<dbReference type="AlphaFoldDB" id="A0A6A2WLP7"/>
<evidence type="ECO:0000313" key="3">
    <source>
        <dbReference type="Proteomes" id="UP000436088"/>
    </source>
</evidence>
<reference evidence="2" key="1">
    <citation type="submission" date="2019-09" db="EMBL/GenBank/DDBJ databases">
        <title>Draft genome information of white flower Hibiscus syriacus.</title>
        <authorList>
            <person name="Kim Y.-M."/>
        </authorList>
    </citation>
    <scope>NUCLEOTIDE SEQUENCE [LARGE SCALE GENOMIC DNA]</scope>
    <source>
        <strain evidence="2">YM2019G1</strain>
    </source>
</reference>
<keyword evidence="1" id="KW-1133">Transmembrane helix</keyword>
<gene>
    <name evidence="2" type="ORF">F3Y22_tig00116959pilonHSYRG00232</name>
</gene>
<protein>
    <recommendedName>
        <fullName evidence="4">SAM-dependent MTase DRM-type domain-containing protein</fullName>
    </recommendedName>
</protein>
<feature type="transmembrane region" description="Helical" evidence="1">
    <location>
        <begin position="213"/>
        <end position="231"/>
    </location>
</feature>
<dbReference type="InterPro" id="IPR029063">
    <property type="entry name" value="SAM-dependent_MTases_sf"/>
</dbReference>
<dbReference type="GO" id="GO:0005634">
    <property type="term" value="C:nucleus"/>
    <property type="evidence" value="ECO:0007669"/>
    <property type="project" value="TreeGrafter"/>
</dbReference>